<dbReference type="InterPro" id="IPR037401">
    <property type="entry name" value="SnoaL-like"/>
</dbReference>
<dbReference type="OrthoDB" id="1492465at2"/>
<evidence type="ECO:0000259" key="1">
    <source>
        <dbReference type="Pfam" id="PF13577"/>
    </source>
</evidence>
<dbReference type="SUPFAM" id="SSF54427">
    <property type="entry name" value="NTF2-like"/>
    <property type="match status" value="1"/>
</dbReference>
<dbReference type="Gene3D" id="3.10.450.50">
    <property type="match status" value="1"/>
</dbReference>
<dbReference type="AlphaFoldDB" id="A0A5N8XAT7"/>
<protein>
    <submittedName>
        <fullName evidence="2">Nuclear transport factor 2 family protein</fullName>
    </submittedName>
</protein>
<dbReference type="Pfam" id="PF13577">
    <property type="entry name" value="SnoaL_4"/>
    <property type="match status" value="1"/>
</dbReference>
<organism evidence="2 3">
    <name type="scientific">Streptomyces spongiae</name>
    <dbReference type="NCBI Taxonomy" id="565072"/>
    <lineage>
        <taxon>Bacteria</taxon>
        <taxon>Bacillati</taxon>
        <taxon>Actinomycetota</taxon>
        <taxon>Actinomycetes</taxon>
        <taxon>Kitasatosporales</taxon>
        <taxon>Streptomycetaceae</taxon>
        <taxon>Streptomyces</taxon>
    </lineage>
</organism>
<dbReference type="CDD" id="cd00531">
    <property type="entry name" value="NTF2_like"/>
    <property type="match status" value="1"/>
</dbReference>
<dbReference type="Proteomes" id="UP000400924">
    <property type="component" value="Unassembled WGS sequence"/>
</dbReference>
<accession>A0A5N8XAT7</accession>
<sequence>MEGVLMDLVDLEARLRAVEARLALGDLVARYCIAIDDQDYEGLAELFAADATWPFPDGEARGRTAVVAALRERRSGNAGSVHTPHACVVTDLGERHASGTVLAHVEMGIGGTTHMGALRYTDRYARGDDGRWRFLRREMTVVHMGPWADIERSLV</sequence>
<dbReference type="InterPro" id="IPR032710">
    <property type="entry name" value="NTF2-like_dom_sf"/>
</dbReference>
<keyword evidence="3" id="KW-1185">Reference proteome</keyword>
<proteinExistence type="predicted"/>
<evidence type="ECO:0000313" key="3">
    <source>
        <dbReference type="Proteomes" id="UP000400924"/>
    </source>
</evidence>
<name>A0A5N8XAT7_9ACTN</name>
<feature type="domain" description="SnoaL-like" evidence="1">
    <location>
        <begin position="17"/>
        <end position="137"/>
    </location>
</feature>
<comment type="caution">
    <text evidence="2">The sequence shown here is derived from an EMBL/GenBank/DDBJ whole genome shotgun (WGS) entry which is preliminary data.</text>
</comment>
<reference evidence="2 3" key="1">
    <citation type="submission" date="2019-07" db="EMBL/GenBank/DDBJ databases">
        <title>New species of Amycolatopsis and Streptomyces.</title>
        <authorList>
            <person name="Duangmal K."/>
            <person name="Teo W.F.A."/>
            <person name="Lipun K."/>
        </authorList>
    </citation>
    <scope>NUCLEOTIDE SEQUENCE [LARGE SCALE GENOMIC DNA]</scope>
    <source>
        <strain evidence="2 3">NBRC 106415</strain>
    </source>
</reference>
<dbReference type="EMBL" id="VJZC01000017">
    <property type="protein sequence ID" value="MPY56507.1"/>
    <property type="molecule type" value="Genomic_DNA"/>
</dbReference>
<gene>
    <name evidence="2" type="ORF">FNH08_04765</name>
</gene>
<evidence type="ECO:0000313" key="2">
    <source>
        <dbReference type="EMBL" id="MPY56507.1"/>
    </source>
</evidence>